<keyword evidence="2" id="KW-0812">Transmembrane</keyword>
<name>A0AAQ3REV4_VIGMU</name>
<evidence type="ECO:0000313" key="4">
    <source>
        <dbReference type="Proteomes" id="UP001374535"/>
    </source>
</evidence>
<feature type="transmembrane region" description="Helical" evidence="2">
    <location>
        <begin position="48"/>
        <end position="70"/>
    </location>
</feature>
<accession>A0AAQ3REV4</accession>
<feature type="region of interest" description="Disordered" evidence="1">
    <location>
        <begin position="317"/>
        <end position="337"/>
    </location>
</feature>
<dbReference type="EMBL" id="CP144691">
    <property type="protein sequence ID" value="WVY92733.1"/>
    <property type="molecule type" value="Genomic_DNA"/>
</dbReference>
<organism evidence="3 4">
    <name type="scientific">Vigna mungo</name>
    <name type="common">Black gram</name>
    <name type="synonym">Phaseolus mungo</name>
    <dbReference type="NCBI Taxonomy" id="3915"/>
    <lineage>
        <taxon>Eukaryota</taxon>
        <taxon>Viridiplantae</taxon>
        <taxon>Streptophyta</taxon>
        <taxon>Embryophyta</taxon>
        <taxon>Tracheophyta</taxon>
        <taxon>Spermatophyta</taxon>
        <taxon>Magnoliopsida</taxon>
        <taxon>eudicotyledons</taxon>
        <taxon>Gunneridae</taxon>
        <taxon>Pentapetalae</taxon>
        <taxon>rosids</taxon>
        <taxon>fabids</taxon>
        <taxon>Fabales</taxon>
        <taxon>Fabaceae</taxon>
        <taxon>Papilionoideae</taxon>
        <taxon>50 kb inversion clade</taxon>
        <taxon>NPAAA clade</taxon>
        <taxon>indigoferoid/millettioid clade</taxon>
        <taxon>Phaseoleae</taxon>
        <taxon>Vigna</taxon>
    </lineage>
</organism>
<dbReference type="Pfam" id="PF14223">
    <property type="entry name" value="Retrotran_gag_2"/>
    <property type="match status" value="1"/>
</dbReference>
<keyword evidence="4" id="KW-1185">Reference proteome</keyword>
<reference evidence="3 4" key="1">
    <citation type="journal article" date="2023" name="Life. Sci Alliance">
        <title>Evolutionary insights into 3D genome organization and epigenetic landscape of Vigna mungo.</title>
        <authorList>
            <person name="Junaid A."/>
            <person name="Singh B."/>
            <person name="Bhatia S."/>
        </authorList>
    </citation>
    <scope>NUCLEOTIDE SEQUENCE [LARGE SCALE GENOMIC DNA]</scope>
    <source>
        <strain evidence="3">Urdbean</strain>
    </source>
</reference>
<dbReference type="AlphaFoldDB" id="A0AAQ3REV4"/>
<dbReference type="PANTHER" id="PTHR35317:SF23">
    <property type="entry name" value="OS04G0629600 PROTEIN"/>
    <property type="match status" value="1"/>
</dbReference>
<keyword evidence="2" id="KW-1133">Transmembrane helix</keyword>
<evidence type="ECO:0000256" key="2">
    <source>
        <dbReference type="SAM" id="Phobius"/>
    </source>
</evidence>
<keyword evidence="2" id="KW-0472">Membrane</keyword>
<feature type="compositionally biased region" description="Acidic residues" evidence="1">
    <location>
        <begin position="328"/>
        <end position="337"/>
    </location>
</feature>
<gene>
    <name evidence="3" type="ORF">V8G54_031821</name>
</gene>
<evidence type="ECO:0000313" key="3">
    <source>
        <dbReference type="EMBL" id="WVY92733.1"/>
    </source>
</evidence>
<proteinExistence type="predicted"/>
<evidence type="ECO:0000256" key="1">
    <source>
        <dbReference type="SAM" id="MobiDB-lite"/>
    </source>
</evidence>
<dbReference type="PANTHER" id="PTHR35317">
    <property type="entry name" value="OS04G0629600 PROTEIN"/>
    <property type="match status" value="1"/>
</dbReference>
<dbReference type="Proteomes" id="UP001374535">
    <property type="component" value="Chromosome 10"/>
</dbReference>
<sequence length="517" mass="59755">MVIISLRFREEQGCCVFKEEEREAFLTVRGVSKGLDNRRGDSCCCSSYCIVYILIRGLVVKTLIIIVYLLPMVGRTLDVSRLAEPTFGEGALTNRPPLFAGENYAFSKIRMQIFLESVDKGVWTQDENRRAPYDVNTRNVIALLLTMDEFFRISQCKTAKEMWEVLEVTHEGTNEVMRARKNSLIQEYELFRMKARETTYEVQKRFTDIVNHLMTLEKMFDKEEINIKILKSLNRSCMNMATLFGKLRGHQLEFGRLKEEEEIEEKKSIALKATSKKATKNFEPEVDSKTELHNKEIMNMVERKVQEPMLSNVMRVEEKGTSNQIENSDSDSSSDEDCSIEQESNIYFMAGSAQTDYDNDEEFQSELIEVKYDMLLDAFQEIHAEAIEDEAQSKFLDCWKIRNLTTHKFLKLSFFKNEGTLCSKVKGIDIKLTNEIWSEIAGLKLGGERCHLGMEGFHKFSDIQDYSHYKTGGMKKDDRLAVFVISWILMPRGSNHAQATTEDLYLLKALKENIQVH</sequence>
<protein>
    <submittedName>
        <fullName evidence="3">Uncharacterized protein</fullName>
    </submittedName>
</protein>